<sequence length="34" mass="3933">MKKILIGIIVMIVTALLFIYSQWSFTVNDYLKGL</sequence>
<dbReference type="EMBL" id="LAZR01000286">
    <property type="protein sequence ID" value="KKN76987.1"/>
    <property type="molecule type" value="Genomic_DNA"/>
</dbReference>
<keyword evidence="1" id="KW-1133">Transmembrane helix</keyword>
<keyword evidence="1" id="KW-0472">Membrane</keyword>
<keyword evidence="1" id="KW-0812">Transmembrane</keyword>
<comment type="caution">
    <text evidence="2">The sequence shown here is derived from an EMBL/GenBank/DDBJ whole genome shotgun (WGS) entry which is preliminary data.</text>
</comment>
<proteinExistence type="predicted"/>
<dbReference type="AlphaFoldDB" id="A0A0F9TPV3"/>
<accession>A0A0F9TPV3</accession>
<feature type="transmembrane region" description="Helical" evidence="1">
    <location>
        <begin position="5"/>
        <end position="25"/>
    </location>
</feature>
<organism evidence="2">
    <name type="scientific">marine sediment metagenome</name>
    <dbReference type="NCBI Taxonomy" id="412755"/>
    <lineage>
        <taxon>unclassified sequences</taxon>
        <taxon>metagenomes</taxon>
        <taxon>ecological metagenomes</taxon>
    </lineage>
</organism>
<evidence type="ECO:0000256" key="1">
    <source>
        <dbReference type="SAM" id="Phobius"/>
    </source>
</evidence>
<protein>
    <submittedName>
        <fullName evidence="2">Uncharacterized protein</fullName>
    </submittedName>
</protein>
<reference evidence="2" key="1">
    <citation type="journal article" date="2015" name="Nature">
        <title>Complex archaea that bridge the gap between prokaryotes and eukaryotes.</title>
        <authorList>
            <person name="Spang A."/>
            <person name="Saw J.H."/>
            <person name="Jorgensen S.L."/>
            <person name="Zaremba-Niedzwiedzka K."/>
            <person name="Martijn J."/>
            <person name="Lind A.E."/>
            <person name="van Eijk R."/>
            <person name="Schleper C."/>
            <person name="Guy L."/>
            <person name="Ettema T.J."/>
        </authorList>
    </citation>
    <scope>NUCLEOTIDE SEQUENCE</scope>
</reference>
<gene>
    <name evidence="2" type="ORF">LCGC14_0364790</name>
</gene>
<evidence type="ECO:0000313" key="2">
    <source>
        <dbReference type="EMBL" id="KKN76987.1"/>
    </source>
</evidence>
<name>A0A0F9TPV3_9ZZZZ</name>